<evidence type="ECO:0000313" key="1">
    <source>
        <dbReference type="EMBL" id="GAH22008.1"/>
    </source>
</evidence>
<proteinExistence type="predicted"/>
<reference evidence="1" key="1">
    <citation type="journal article" date="2014" name="Front. Microbiol.">
        <title>High frequency of phylogenetically diverse reductive dehalogenase-homologous genes in deep subseafloor sedimentary metagenomes.</title>
        <authorList>
            <person name="Kawai M."/>
            <person name="Futagami T."/>
            <person name="Toyoda A."/>
            <person name="Takaki Y."/>
            <person name="Nishi S."/>
            <person name="Hori S."/>
            <person name="Arai W."/>
            <person name="Tsubouchi T."/>
            <person name="Morono Y."/>
            <person name="Uchiyama I."/>
            <person name="Ito T."/>
            <person name="Fujiyama A."/>
            <person name="Inagaki F."/>
            <person name="Takami H."/>
        </authorList>
    </citation>
    <scope>NUCLEOTIDE SEQUENCE</scope>
    <source>
        <strain evidence="1">Expedition CK06-06</strain>
    </source>
</reference>
<organism evidence="1">
    <name type="scientific">marine sediment metagenome</name>
    <dbReference type="NCBI Taxonomy" id="412755"/>
    <lineage>
        <taxon>unclassified sequences</taxon>
        <taxon>metagenomes</taxon>
        <taxon>ecological metagenomes</taxon>
    </lineage>
</organism>
<accession>X1FMN4</accession>
<comment type="caution">
    <text evidence="1">The sequence shown here is derived from an EMBL/GenBank/DDBJ whole genome shotgun (WGS) entry which is preliminary data.</text>
</comment>
<protein>
    <submittedName>
        <fullName evidence="1">Uncharacterized protein</fullName>
    </submittedName>
</protein>
<gene>
    <name evidence="1" type="ORF">S03H2_09168</name>
</gene>
<dbReference type="AlphaFoldDB" id="X1FMN4"/>
<sequence length="74" mass="8221">MEGFAVIDSAGIVAPNTGYPYTILKLKDPPQGTVWVGGVYKKQLIKAGIKVLRSLNIHCKWYFLINKTDAEKVI</sequence>
<name>X1FMN4_9ZZZZ</name>
<dbReference type="EMBL" id="BARU01004605">
    <property type="protein sequence ID" value="GAH22008.1"/>
    <property type="molecule type" value="Genomic_DNA"/>
</dbReference>